<reference evidence="5 6" key="1">
    <citation type="journal article" date="2013" name="Genome Announc.">
        <title>Draft Genome Sequence of Bhargavaea cecembensis Strain DSE10T, Isolated from a Deep-Sea Sediment Sample Collected at a Depth of 5,904 m from the Chagos-Laccadive Ridge System in the Indian Ocean.</title>
        <authorList>
            <person name="Shivaji S."/>
            <person name="Ara S."/>
            <person name="Begum Z."/>
            <person name="Ruth M."/>
            <person name="Singh A."/>
            <person name="Kumar Pinnaka A."/>
        </authorList>
    </citation>
    <scope>NUCLEOTIDE SEQUENCE [LARGE SCALE GENOMIC DNA]</scope>
    <source>
        <strain evidence="5 6">DSE10</strain>
    </source>
</reference>
<dbReference type="GO" id="GO:0009307">
    <property type="term" value="P:DNA restriction-modification system"/>
    <property type="evidence" value="ECO:0007669"/>
    <property type="project" value="UniProtKB-KW"/>
</dbReference>
<feature type="domain" description="Type I restriction modification DNA specificity" evidence="4">
    <location>
        <begin position="236"/>
        <end position="346"/>
    </location>
</feature>
<accession>M7NEX2</accession>
<dbReference type="InterPro" id="IPR052021">
    <property type="entry name" value="Type-I_RS_S_subunit"/>
</dbReference>
<evidence type="ECO:0000256" key="2">
    <source>
        <dbReference type="ARBA" id="ARBA00022747"/>
    </source>
</evidence>
<feature type="domain" description="Type I restriction modification DNA specificity" evidence="4">
    <location>
        <begin position="11"/>
        <end position="196"/>
    </location>
</feature>
<keyword evidence="6" id="KW-1185">Reference proteome</keyword>
<dbReference type="PATRIC" id="fig|1235279.3.peg.2280"/>
<evidence type="ECO:0000259" key="4">
    <source>
        <dbReference type="Pfam" id="PF01420"/>
    </source>
</evidence>
<dbReference type="PANTHER" id="PTHR30408:SF13">
    <property type="entry name" value="TYPE I RESTRICTION ENZYME HINDI SPECIFICITY SUBUNIT"/>
    <property type="match status" value="1"/>
</dbReference>
<dbReference type="eggNOG" id="COG0732">
    <property type="taxonomic scope" value="Bacteria"/>
</dbReference>
<dbReference type="SUPFAM" id="SSF116734">
    <property type="entry name" value="DNA methylase specificity domain"/>
    <property type="match status" value="2"/>
</dbReference>
<keyword evidence="2" id="KW-0680">Restriction system</keyword>
<protein>
    <submittedName>
        <fullName evidence="5">EcoKI restriction-modification system protein HsdS</fullName>
    </submittedName>
</protein>
<dbReference type="EMBL" id="AOFT01000011">
    <property type="protein sequence ID" value="EMR05782.1"/>
    <property type="molecule type" value="Genomic_DNA"/>
</dbReference>
<dbReference type="PANTHER" id="PTHR30408">
    <property type="entry name" value="TYPE-1 RESTRICTION ENZYME ECOKI SPECIFICITY PROTEIN"/>
    <property type="match status" value="1"/>
</dbReference>
<dbReference type="CDD" id="cd17267">
    <property type="entry name" value="RMtype1_S_EcoAO83I-TRD1-CR1_like"/>
    <property type="match status" value="1"/>
</dbReference>
<comment type="similarity">
    <text evidence="1">Belongs to the type-I restriction system S methylase family.</text>
</comment>
<evidence type="ECO:0000313" key="5">
    <source>
        <dbReference type="EMBL" id="EMR05782.1"/>
    </source>
</evidence>
<name>M7NEX2_9BACL</name>
<dbReference type="InterPro" id="IPR000055">
    <property type="entry name" value="Restrct_endonuc_typeI_TRD"/>
</dbReference>
<evidence type="ECO:0000256" key="1">
    <source>
        <dbReference type="ARBA" id="ARBA00010923"/>
    </source>
</evidence>
<keyword evidence="3" id="KW-0238">DNA-binding</keyword>
<dbReference type="Proteomes" id="UP000011919">
    <property type="component" value="Unassembled WGS sequence"/>
</dbReference>
<evidence type="ECO:0000256" key="3">
    <source>
        <dbReference type="ARBA" id="ARBA00023125"/>
    </source>
</evidence>
<evidence type="ECO:0000313" key="6">
    <source>
        <dbReference type="Proteomes" id="UP000011919"/>
    </source>
</evidence>
<gene>
    <name evidence="5" type="ORF">C772_02270</name>
</gene>
<dbReference type="Pfam" id="PF01420">
    <property type="entry name" value="Methylase_S"/>
    <property type="match status" value="2"/>
</dbReference>
<proteinExistence type="inferred from homology"/>
<dbReference type="STRING" id="1235279.C772_02270"/>
<sequence>MVMRYNNLFYPDHWKVSKLKNYVEIITDYVANGSFASLKENVKYLTEEDYAILVRLVDYNNNFNGPFVYLDQHAYSFLKKTKLFGGEIIISNVGANVGTVFRAPDIGKKMSLGPNAVTLKTKGIDDFYFYWFKSKYGQAAISSIITGSAQPKFNKTNLKEIEIPIPPIEEQKKISNIFRIIDTKIEINRHIINSLECLSQTLFKHWFIDFEFPNSEGYPYKSSGGKMVESELGEIPEGWGIRELGSILELSYGKPLKKQDRIPGPYPVYGSNGIVDTHNAALVKGPGIIVGRKGNPGTVKMELRDFFPIDTTFFVEMKADSIPLPFIYFMLQNQNLDNLSADSAVPGLNRNHAYRNKTVLPKGQVLMEFNSMVNPLFKLMDETISQNQLLIELRDTLLPKLLSGEIELSQDGEVTVHEPI</sequence>
<dbReference type="Gene3D" id="3.90.220.20">
    <property type="entry name" value="DNA methylase specificity domains"/>
    <property type="match status" value="2"/>
</dbReference>
<dbReference type="REBASE" id="66264">
    <property type="entry name" value="S.BceDSE10ORF2269P"/>
</dbReference>
<organism evidence="5 6">
    <name type="scientific">Bhargavaea cecembensis DSE10</name>
    <dbReference type="NCBI Taxonomy" id="1235279"/>
    <lineage>
        <taxon>Bacteria</taxon>
        <taxon>Bacillati</taxon>
        <taxon>Bacillota</taxon>
        <taxon>Bacilli</taxon>
        <taxon>Bacillales</taxon>
        <taxon>Caryophanaceae</taxon>
        <taxon>Bhargavaea</taxon>
    </lineage>
</organism>
<dbReference type="AlphaFoldDB" id="M7NEX2"/>
<dbReference type="InterPro" id="IPR044946">
    <property type="entry name" value="Restrct_endonuc_typeI_TRD_sf"/>
</dbReference>
<comment type="caution">
    <text evidence="5">The sequence shown here is derived from an EMBL/GenBank/DDBJ whole genome shotgun (WGS) entry which is preliminary data.</text>
</comment>
<dbReference type="GO" id="GO:0003677">
    <property type="term" value="F:DNA binding"/>
    <property type="evidence" value="ECO:0007669"/>
    <property type="project" value="UniProtKB-KW"/>
</dbReference>